<organism evidence="1 2">
    <name type="scientific">Exiguobacterium indicum</name>
    <dbReference type="NCBI Taxonomy" id="296995"/>
    <lineage>
        <taxon>Bacteria</taxon>
        <taxon>Bacillati</taxon>
        <taxon>Bacillota</taxon>
        <taxon>Bacilli</taxon>
        <taxon>Bacillales</taxon>
        <taxon>Bacillales Family XII. Incertae Sedis</taxon>
        <taxon>Exiguobacterium</taxon>
    </lineage>
</organism>
<proteinExistence type="predicted"/>
<comment type="caution">
    <text evidence="1">The sequence shown here is derived from an EMBL/GenBank/DDBJ whole genome shotgun (WGS) entry which is preliminary data.</text>
</comment>
<reference evidence="1 2" key="1">
    <citation type="journal article" date="2016" name="Front. Microbiol.">
        <title>Genomic Resource of Rice Seed Associated Bacteria.</title>
        <authorList>
            <person name="Midha S."/>
            <person name="Bansal K."/>
            <person name="Sharma S."/>
            <person name="Kumar N."/>
            <person name="Patil P.P."/>
            <person name="Chaudhry V."/>
            <person name="Patil P.B."/>
        </authorList>
    </citation>
    <scope>NUCLEOTIDE SEQUENCE [LARGE SCALE GENOMIC DNA]</scope>
    <source>
        <strain evidence="1 2">RSA11</strain>
    </source>
</reference>
<name>A0AAW3MFL4_9BACL</name>
<evidence type="ECO:0000313" key="2">
    <source>
        <dbReference type="Proteomes" id="UP000072605"/>
    </source>
</evidence>
<dbReference type="Proteomes" id="UP000072605">
    <property type="component" value="Unassembled WGS sequence"/>
</dbReference>
<accession>A0AAW3MFL4</accession>
<dbReference type="AlphaFoldDB" id="A0AAW3MFL4"/>
<protein>
    <submittedName>
        <fullName evidence="1">Uncharacterized protein</fullName>
    </submittedName>
</protein>
<evidence type="ECO:0000313" key="1">
    <source>
        <dbReference type="EMBL" id="KTR27913.1"/>
    </source>
</evidence>
<dbReference type="RefSeq" id="WP_058713205.1">
    <property type="nucleotide sequence ID" value="NZ_LDQV01000012.1"/>
</dbReference>
<gene>
    <name evidence="1" type="ORF">RSA11_04425</name>
</gene>
<sequence length="156" mass="17895">MVWVQEVKNRMQEEIKLRSYNEIKEILEVVEVTFKDIEAEFKSISYQNKKVVNARIDEDSSVYAINLNTLKRPGGSRLVYCTISNKGINEAYINVAVVVSEVDTDFVDIAGIHVGKEKPVIRYLDAAEDYRITQKEEYFSPNSLKALVGNIFNYGY</sequence>
<dbReference type="EMBL" id="LDQV01000012">
    <property type="protein sequence ID" value="KTR27913.1"/>
    <property type="molecule type" value="Genomic_DNA"/>
</dbReference>